<dbReference type="EMBL" id="BOOR01000049">
    <property type="protein sequence ID" value="GII57289.1"/>
    <property type="molecule type" value="Genomic_DNA"/>
</dbReference>
<evidence type="ECO:0000313" key="2">
    <source>
        <dbReference type="EMBL" id="GII57289.1"/>
    </source>
</evidence>
<evidence type="ECO:0000256" key="1">
    <source>
        <dbReference type="SAM" id="Phobius"/>
    </source>
</evidence>
<feature type="transmembrane region" description="Helical" evidence="1">
    <location>
        <begin position="21"/>
        <end position="45"/>
    </location>
</feature>
<reference evidence="2" key="1">
    <citation type="submission" date="2021-01" db="EMBL/GenBank/DDBJ databases">
        <title>Whole genome shotgun sequence of Planotetraspora thailandica NBRC 104271.</title>
        <authorList>
            <person name="Komaki H."/>
            <person name="Tamura T."/>
        </authorList>
    </citation>
    <scope>NUCLEOTIDE SEQUENCE</scope>
    <source>
        <strain evidence="2">NBRC 104271</strain>
    </source>
</reference>
<keyword evidence="1" id="KW-0472">Membrane</keyword>
<keyword evidence="1" id="KW-1133">Transmembrane helix</keyword>
<gene>
    <name evidence="2" type="ORF">Pth03_56780</name>
</gene>
<proteinExistence type="predicted"/>
<evidence type="ECO:0000313" key="3">
    <source>
        <dbReference type="Proteomes" id="UP000605992"/>
    </source>
</evidence>
<keyword evidence="3" id="KW-1185">Reference proteome</keyword>
<protein>
    <submittedName>
        <fullName evidence="2">Uncharacterized protein</fullName>
    </submittedName>
</protein>
<dbReference type="AlphaFoldDB" id="A0A8J3XXZ7"/>
<name>A0A8J3XXZ7_9ACTN</name>
<comment type="caution">
    <text evidence="2">The sequence shown here is derived from an EMBL/GenBank/DDBJ whole genome shotgun (WGS) entry which is preliminary data.</text>
</comment>
<keyword evidence="1" id="KW-0812">Transmembrane</keyword>
<sequence>MTCIAKLRKVANRLPANRRGIMIKTFAIALLLAVAGLIGFGLIMARREQSHRRPMTRRR</sequence>
<dbReference type="Proteomes" id="UP000605992">
    <property type="component" value="Unassembled WGS sequence"/>
</dbReference>
<organism evidence="2 3">
    <name type="scientific">Planotetraspora thailandica</name>
    <dbReference type="NCBI Taxonomy" id="487172"/>
    <lineage>
        <taxon>Bacteria</taxon>
        <taxon>Bacillati</taxon>
        <taxon>Actinomycetota</taxon>
        <taxon>Actinomycetes</taxon>
        <taxon>Streptosporangiales</taxon>
        <taxon>Streptosporangiaceae</taxon>
        <taxon>Planotetraspora</taxon>
    </lineage>
</organism>
<accession>A0A8J3XXZ7</accession>